<dbReference type="RefSeq" id="WP_091489600.1">
    <property type="nucleotide sequence ID" value="NZ_LT629692.1"/>
</dbReference>
<evidence type="ECO:0000313" key="1">
    <source>
        <dbReference type="EMBL" id="SDH11629.1"/>
    </source>
</evidence>
<name>A0A1G7ZSF6_9MICO</name>
<dbReference type="STRING" id="370764.SAMN04489810_2152"/>
<gene>
    <name evidence="1" type="ORF">SAMN04489810_2152</name>
</gene>
<reference evidence="1 2" key="1">
    <citation type="submission" date="2016-10" db="EMBL/GenBank/DDBJ databases">
        <authorList>
            <person name="de Groot N.N."/>
        </authorList>
    </citation>
    <scope>NUCLEOTIDE SEQUENCE [LARGE SCALE GENOMIC DNA]</scope>
    <source>
        <strain evidence="1 2">DSM 23142</strain>
    </source>
</reference>
<dbReference type="OrthoDB" id="5120663at2"/>
<organism evidence="1 2">
    <name type="scientific">Microbacterium pygmaeum</name>
    <dbReference type="NCBI Taxonomy" id="370764"/>
    <lineage>
        <taxon>Bacteria</taxon>
        <taxon>Bacillati</taxon>
        <taxon>Actinomycetota</taxon>
        <taxon>Actinomycetes</taxon>
        <taxon>Micrococcales</taxon>
        <taxon>Microbacteriaceae</taxon>
        <taxon>Microbacterium</taxon>
    </lineage>
</organism>
<dbReference type="Proteomes" id="UP000199009">
    <property type="component" value="Chromosome I"/>
</dbReference>
<sequence>MKTSEIQWNEPARAKILEDADRVLREAVLEVAGNGDISSDDAFAALNALLKDRFIDYEPGPDLRKYADAIAAGEVDASTEGGA</sequence>
<dbReference type="AlphaFoldDB" id="A0A1G7ZSF6"/>
<accession>A0A1G7ZSF6</accession>
<keyword evidence="2" id="KW-1185">Reference proteome</keyword>
<dbReference type="EMBL" id="LT629692">
    <property type="protein sequence ID" value="SDH11629.1"/>
    <property type="molecule type" value="Genomic_DNA"/>
</dbReference>
<protein>
    <submittedName>
        <fullName evidence="1">Uncharacterized protein</fullName>
    </submittedName>
</protein>
<proteinExistence type="predicted"/>
<evidence type="ECO:0000313" key="2">
    <source>
        <dbReference type="Proteomes" id="UP000199009"/>
    </source>
</evidence>